<sequence length="656" mass="75617">MPDEIDQRCLLSHPALTHHNLSMDCNFVIPLGCSTCGGKYTMREQDNILIYCTTCGVEFHNGCDERPRRITHPYHLQHPLTLFYRDPETGTISNIIPDANPCKPHINDQEPDTSDQEKYKFVDIVPTKSDIIFDKCTWCGKDFEGVWFYRCLICSFCLDLPCAKSLPPLTITNPKGHHHSLIFLPRPLLVPCDACGLVNGPEPSYACFQCSYMAHQSCIDLPRVIKITRHPHRLNYIPYRSPLSSLCRVCYKKVDVKYGQYSCDREGCVYVAHSRCATHDTVWDKKELEWEPEESRDDEEDITPFKNLGDGFIKHFGHDHPLKLKKHKGVVDIEKLCEACVYPIIVSDQFYDCEECDYSLHEVCASLPKKLDHALNNHTLFLDPSPQNEYSYMTCHVCSRVTTGFRYIRHNYPTRGGPYSFIDVRCVSVPEYFTHKSHDDHLVFISTITSNKDCKRCKNTCSGSHLECPECEFALCYACATIPHELHYKYDKHPLTLCYGQKGSAGDIYWCEVCEKLLDSTEWFYTCNQCCTTVHLQCLFGSSYFMKPGSTFRLPHYRKSAEVIRNSSNSRQLCYTCGNLCTASIYYEGYDRFYKGLLFTYKNRDVSRVPICSLHCLTVLMKRLLQVFQKPKSEGIWLNCHVLKDVLAKCSCGDYW</sequence>
<dbReference type="InterPro" id="IPR053192">
    <property type="entry name" value="Vacuole_Formation_Reg"/>
</dbReference>
<protein>
    <recommendedName>
        <fullName evidence="6">B box-type domain-containing protein</fullName>
    </recommendedName>
</protein>
<accession>A0ABQ7N4B9</accession>
<proteinExistence type="predicted"/>
<dbReference type="InterPro" id="IPR046349">
    <property type="entry name" value="C1-like_sf"/>
</dbReference>
<dbReference type="EMBL" id="JADBGQ010000003">
    <property type="protein sequence ID" value="KAG5405740.1"/>
    <property type="molecule type" value="Genomic_DNA"/>
</dbReference>
<dbReference type="Proteomes" id="UP000823674">
    <property type="component" value="Chromosome A03"/>
</dbReference>
<gene>
    <name evidence="7" type="primary">A03p040570.1_BraROA</name>
    <name evidence="7" type="ORF">IGI04_011859</name>
</gene>
<dbReference type="Pfam" id="PF22926">
    <property type="entry name" value="C1-like_CT"/>
    <property type="match status" value="1"/>
</dbReference>
<dbReference type="SUPFAM" id="SSF57889">
    <property type="entry name" value="Cysteine-rich domain"/>
    <property type="match status" value="4"/>
</dbReference>
<keyword evidence="1" id="KW-0479">Metal-binding</keyword>
<dbReference type="InterPro" id="IPR054483">
    <property type="entry name" value="DC1-like_CT"/>
</dbReference>
<dbReference type="PANTHER" id="PTHR32410">
    <property type="entry name" value="CYSTEINE/HISTIDINE-RICH C1 DOMAIN FAMILY PROTEIN"/>
    <property type="match status" value="1"/>
</dbReference>
<dbReference type="InterPro" id="IPR001965">
    <property type="entry name" value="Znf_PHD"/>
</dbReference>
<keyword evidence="2" id="KW-0677">Repeat</keyword>
<dbReference type="PANTHER" id="PTHR32410:SF168">
    <property type="entry name" value="CYSTEINE_HISTIDINE-RICH C1 DOMAIN FAMILY PROTEIN"/>
    <property type="match status" value="1"/>
</dbReference>
<name>A0ABQ7N4B9_BRACM</name>
<dbReference type="InterPro" id="IPR004146">
    <property type="entry name" value="DC1"/>
</dbReference>
<evidence type="ECO:0000313" key="7">
    <source>
        <dbReference type="EMBL" id="KAG5405740.1"/>
    </source>
</evidence>
<evidence type="ECO:0000256" key="2">
    <source>
        <dbReference type="ARBA" id="ARBA00022737"/>
    </source>
</evidence>
<keyword evidence="8" id="KW-1185">Reference proteome</keyword>
<organism evidence="7 8">
    <name type="scientific">Brassica rapa subsp. trilocularis</name>
    <dbReference type="NCBI Taxonomy" id="1813537"/>
    <lineage>
        <taxon>Eukaryota</taxon>
        <taxon>Viridiplantae</taxon>
        <taxon>Streptophyta</taxon>
        <taxon>Embryophyta</taxon>
        <taxon>Tracheophyta</taxon>
        <taxon>Spermatophyta</taxon>
        <taxon>Magnoliopsida</taxon>
        <taxon>eudicotyledons</taxon>
        <taxon>Gunneridae</taxon>
        <taxon>Pentapetalae</taxon>
        <taxon>rosids</taxon>
        <taxon>malvids</taxon>
        <taxon>Brassicales</taxon>
        <taxon>Brassicaceae</taxon>
        <taxon>Brassiceae</taxon>
        <taxon>Brassica</taxon>
    </lineage>
</organism>
<evidence type="ECO:0000313" key="8">
    <source>
        <dbReference type="Proteomes" id="UP000823674"/>
    </source>
</evidence>
<evidence type="ECO:0000256" key="1">
    <source>
        <dbReference type="ARBA" id="ARBA00022723"/>
    </source>
</evidence>
<feature type="domain" description="B box-type" evidence="6">
    <location>
        <begin position="449"/>
        <end position="495"/>
    </location>
</feature>
<evidence type="ECO:0000256" key="3">
    <source>
        <dbReference type="ARBA" id="ARBA00022771"/>
    </source>
</evidence>
<keyword evidence="4" id="KW-0862">Zinc</keyword>
<evidence type="ECO:0000256" key="5">
    <source>
        <dbReference type="PROSITE-ProRule" id="PRU00024"/>
    </source>
</evidence>
<dbReference type="SMART" id="SM00249">
    <property type="entry name" value="PHD"/>
    <property type="match status" value="4"/>
</dbReference>
<comment type="caution">
    <text evidence="7">The sequence shown here is derived from an EMBL/GenBank/DDBJ whole genome shotgun (WGS) entry which is preliminary data.</text>
</comment>
<dbReference type="Pfam" id="PF03107">
    <property type="entry name" value="C1_2"/>
    <property type="match status" value="4"/>
</dbReference>
<dbReference type="PROSITE" id="PS50119">
    <property type="entry name" value="ZF_BBOX"/>
    <property type="match status" value="1"/>
</dbReference>
<evidence type="ECO:0000256" key="4">
    <source>
        <dbReference type="ARBA" id="ARBA00022833"/>
    </source>
</evidence>
<reference evidence="7 8" key="1">
    <citation type="submission" date="2021-03" db="EMBL/GenBank/DDBJ databases">
        <authorList>
            <person name="King G.J."/>
            <person name="Bancroft I."/>
            <person name="Baten A."/>
            <person name="Bloomfield J."/>
            <person name="Borpatragohain P."/>
            <person name="He Z."/>
            <person name="Irish N."/>
            <person name="Irwin J."/>
            <person name="Liu K."/>
            <person name="Mauleon R.P."/>
            <person name="Moore J."/>
            <person name="Morris R."/>
            <person name="Ostergaard L."/>
            <person name="Wang B."/>
            <person name="Wells R."/>
        </authorList>
    </citation>
    <scope>NUCLEOTIDE SEQUENCE [LARGE SCALE GENOMIC DNA]</scope>
    <source>
        <strain evidence="7">R-o-18</strain>
        <tissue evidence="7">Leaf</tissue>
    </source>
</reference>
<keyword evidence="3 5" id="KW-0863">Zinc-finger</keyword>
<evidence type="ECO:0000259" key="6">
    <source>
        <dbReference type="PROSITE" id="PS50119"/>
    </source>
</evidence>
<dbReference type="InterPro" id="IPR000315">
    <property type="entry name" value="Znf_B-box"/>
</dbReference>